<dbReference type="InterPro" id="IPR009349">
    <property type="entry name" value="TRIP4/RQT4_C2HC5_Znf"/>
</dbReference>
<feature type="region of interest" description="Disordered" evidence="2">
    <location>
        <begin position="236"/>
        <end position="256"/>
    </location>
</feature>
<reference evidence="4 5" key="1">
    <citation type="journal article" date="2012" name="Eukaryot. Cell">
        <title>Draft genome sequence of Wickerhamomyces ciferrii NRRL Y-1031 F-60-10.</title>
        <authorList>
            <person name="Schneider J."/>
            <person name="Andrea H."/>
            <person name="Blom J."/>
            <person name="Jaenicke S."/>
            <person name="Ruckert C."/>
            <person name="Schorsch C."/>
            <person name="Szczepanowski R."/>
            <person name="Farwick M."/>
            <person name="Goesmann A."/>
            <person name="Puhler A."/>
            <person name="Schaffer S."/>
            <person name="Tauch A."/>
            <person name="Kohler T."/>
            <person name="Brinkrolf K."/>
        </authorList>
    </citation>
    <scope>NUCLEOTIDE SEQUENCE [LARGE SCALE GENOMIC DNA]</scope>
    <source>
        <strain evidence="5">ATCC 14091 / BCRC 22168 / CBS 111 / JCM 3599 / NBRC 0793 / NRRL Y-1031 F-60-10</strain>
    </source>
</reference>
<feature type="region of interest" description="Disordered" evidence="2">
    <location>
        <begin position="65"/>
        <end position="148"/>
    </location>
</feature>
<evidence type="ECO:0000256" key="1">
    <source>
        <dbReference type="SAM" id="Coils"/>
    </source>
</evidence>
<dbReference type="Pfam" id="PF06221">
    <property type="entry name" value="zf-C2HC5"/>
    <property type="match status" value="1"/>
</dbReference>
<feature type="compositionally biased region" description="Basic and acidic residues" evidence="2">
    <location>
        <begin position="130"/>
        <end position="148"/>
    </location>
</feature>
<sequence>MSIKNTAVKDLRDLLPIDDDSLGQMVDNALALPSQSAITEYWLGLLGEAPDALTFIENFTTKLTAPVEPKPSPKPSKPQFKPVANTPSRPPSGRNDKNPWNQPVAEKNKLNNKPRLSKNVSSTTSQLLDKPQEKPSKQSAKREKQRKVDNLNDLDEILKQLEVEDSNNIDPSAKVVCNCMATRHPLFEAAPNCLNCGKIICVKEGYRPCSFCGHEIISLEEKLQIIQVLRGEKLQLESPSRTPEPQSSNEKQKKKKITLSSGAGVNLWNQQDALFKKLEAEDLKKAALAKKQAEESKKLKEQDEELSYYSNQKGIDPDLLKAQKNLENLLNFQANSAERTKIIDQASDFEIPTGSNLNIWSSSVEKALQLKKQQKQMRKMEKKQKELDGRGKKVMEMVIGKDGKVIMKERKIDHEPEDSEDELDNEEIAKLEKDIQSKKNQSSEEASKNIYDYEKEIAKWEKPKYQGTESSNETVETKATESLEKAKWDRIQLGGDSKNIEDMLVVI</sequence>
<feature type="domain" description="TRIP4/RQT4 C2HC5-type zinc finger" evidence="3">
    <location>
        <begin position="176"/>
        <end position="226"/>
    </location>
</feature>
<dbReference type="Proteomes" id="UP000009328">
    <property type="component" value="Unassembled WGS sequence"/>
</dbReference>
<name>K0KJU7_WICCF</name>
<keyword evidence="1" id="KW-0175">Coiled coil</keyword>
<evidence type="ECO:0000256" key="2">
    <source>
        <dbReference type="SAM" id="MobiDB-lite"/>
    </source>
</evidence>
<feature type="compositionally biased region" description="Polar residues" evidence="2">
    <location>
        <begin position="118"/>
        <end position="127"/>
    </location>
</feature>
<dbReference type="GO" id="GO:0005634">
    <property type="term" value="C:nucleus"/>
    <property type="evidence" value="ECO:0007669"/>
    <property type="project" value="InterPro"/>
</dbReference>
<dbReference type="PANTHER" id="PTHR12963">
    <property type="entry name" value="THYROID RECEPTOR INTERACTING PROTEIN RELATED"/>
    <property type="match status" value="1"/>
</dbReference>
<proteinExistence type="predicted"/>
<dbReference type="GO" id="GO:0180022">
    <property type="term" value="C:RQC-trigger complex"/>
    <property type="evidence" value="ECO:0007669"/>
    <property type="project" value="InterPro"/>
</dbReference>
<dbReference type="InterPro" id="IPR039128">
    <property type="entry name" value="TRIP4-like"/>
</dbReference>
<feature type="compositionally biased region" description="Acidic residues" evidence="2">
    <location>
        <begin position="415"/>
        <end position="426"/>
    </location>
</feature>
<dbReference type="HOGENOM" id="CLU_042447_0_0_1"/>
<organism evidence="4 5">
    <name type="scientific">Wickerhamomyces ciferrii (strain ATCC 14091 / BCRC 22168 / CBS 111 / JCM 3599 / NBRC 0793 / NRRL Y-1031 F-60-10)</name>
    <name type="common">Yeast</name>
    <name type="synonym">Pichia ciferrii</name>
    <dbReference type="NCBI Taxonomy" id="1206466"/>
    <lineage>
        <taxon>Eukaryota</taxon>
        <taxon>Fungi</taxon>
        <taxon>Dikarya</taxon>
        <taxon>Ascomycota</taxon>
        <taxon>Saccharomycotina</taxon>
        <taxon>Saccharomycetes</taxon>
        <taxon>Phaffomycetales</taxon>
        <taxon>Wickerhamomycetaceae</taxon>
        <taxon>Wickerhamomyces</taxon>
    </lineage>
</organism>
<dbReference type="EMBL" id="CAIF01000200">
    <property type="protein sequence ID" value="CCH45535.1"/>
    <property type="molecule type" value="Genomic_DNA"/>
</dbReference>
<evidence type="ECO:0000313" key="4">
    <source>
        <dbReference type="EMBL" id="CCH45535.1"/>
    </source>
</evidence>
<dbReference type="GO" id="GO:0008270">
    <property type="term" value="F:zinc ion binding"/>
    <property type="evidence" value="ECO:0007669"/>
    <property type="project" value="InterPro"/>
</dbReference>
<accession>K0KJU7</accession>
<dbReference type="GO" id="GO:0045893">
    <property type="term" value="P:positive regulation of DNA-templated transcription"/>
    <property type="evidence" value="ECO:0007669"/>
    <property type="project" value="TreeGrafter"/>
</dbReference>
<evidence type="ECO:0000259" key="3">
    <source>
        <dbReference type="Pfam" id="PF06221"/>
    </source>
</evidence>
<evidence type="ECO:0000313" key="5">
    <source>
        <dbReference type="Proteomes" id="UP000009328"/>
    </source>
</evidence>
<dbReference type="GO" id="GO:0072344">
    <property type="term" value="P:rescue of stalled ribosome"/>
    <property type="evidence" value="ECO:0007669"/>
    <property type="project" value="InterPro"/>
</dbReference>
<feature type="compositionally biased region" description="Basic and acidic residues" evidence="2">
    <location>
        <begin position="427"/>
        <end position="448"/>
    </location>
</feature>
<feature type="region of interest" description="Disordered" evidence="2">
    <location>
        <begin position="408"/>
        <end position="448"/>
    </location>
</feature>
<dbReference type="InParanoid" id="K0KJU7"/>
<gene>
    <name evidence="4" type="ORF">BN7_5117</name>
</gene>
<dbReference type="PANTHER" id="PTHR12963:SF4">
    <property type="entry name" value="ACTIVATING SIGNAL COINTEGRATOR 1"/>
    <property type="match status" value="1"/>
</dbReference>
<comment type="caution">
    <text evidence="4">The sequence shown here is derived from an EMBL/GenBank/DDBJ whole genome shotgun (WGS) entry which is preliminary data.</text>
</comment>
<dbReference type="FunCoup" id="K0KJU7">
    <property type="interactions" value="119"/>
</dbReference>
<feature type="coiled-coil region" evidence="1">
    <location>
        <begin position="363"/>
        <end position="390"/>
    </location>
</feature>
<keyword evidence="5" id="KW-1185">Reference proteome</keyword>
<protein>
    <recommendedName>
        <fullName evidence="3">TRIP4/RQT4 C2HC5-type zinc finger domain-containing protein</fullName>
    </recommendedName>
</protein>
<dbReference type="eggNOG" id="KOG2845">
    <property type="taxonomic scope" value="Eukaryota"/>
</dbReference>
<dbReference type="AlphaFoldDB" id="K0KJU7"/>
<feature type="compositionally biased region" description="Polar residues" evidence="2">
    <location>
        <begin position="237"/>
        <end position="249"/>
    </location>
</feature>
<dbReference type="STRING" id="1206466.K0KJU7"/>